<protein>
    <recommendedName>
        <fullName evidence="2">Copper amine oxidase N2-terminal domain-containing protein</fullName>
    </recommendedName>
</protein>
<evidence type="ECO:0000313" key="3">
    <source>
        <dbReference type="EMBL" id="KAK7879693.1"/>
    </source>
</evidence>
<feature type="signal peptide" evidence="1">
    <location>
        <begin position="1"/>
        <end position="16"/>
    </location>
</feature>
<dbReference type="GO" id="GO:0005507">
    <property type="term" value="F:copper ion binding"/>
    <property type="evidence" value="ECO:0007669"/>
    <property type="project" value="InterPro"/>
</dbReference>
<dbReference type="Pfam" id="PF02727">
    <property type="entry name" value="Cu_amine_oxidN2"/>
    <property type="match status" value="1"/>
</dbReference>
<feature type="domain" description="Copper amine oxidase N2-terminal" evidence="2">
    <location>
        <begin position="54"/>
        <end position="121"/>
    </location>
</feature>
<reference evidence="4" key="1">
    <citation type="submission" date="2024-04" db="EMBL/GenBank/DDBJ databases">
        <title>Salinicola lusitanus LLJ914,a marine bacterium isolated from the Okinawa Trough.</title>
        <authorList>
            <person name="Li J."/>
        </authorList>
    </citation>
    <scope>NUCLEOTIDE SEQUENCE [LARGE SCALE GENOMIC DNA]</scope>
</reference>
<dbReference type="GO" id="GO:0009308">
    <property type="term" value="P:amine metabolic process"/>
    <property type="evidence" value="ECO:0007669"/>
    <property type="project" value="InterPro"/>
</dbReference>
<organism evidence="3 4">
    <name type="scientific">Mugilogobius chulae</name>
    <name type="common">yellowstripe goby</name>
    <dbReference type="NCBI Taxonomy" id="88201"/>
    <lineage>
        <taxon>Eukaryota</taxon>
        <taxon>Metazoa</taxon>
        <taxon>Chordata</taxon>
        <taxon>Craniata</taxon>
        <taxon>Vertebrata</taxon>
        <taxon>Euteleostomi</taxon>
        <taxon>Actinopterygii</taxon>
        <taxon>Neopterygii</taxon>
        <taxon>Teleostei</taxon>
        <taxon>Neoteleostei</taxon>
        <taxon>Acanthomorphata</taxon>
        <taxon>Gobiaria</taxon>
        <taxon>Gobiiformes</taxon>
        <taxon>Gobioidei</taxon>
        <taxon>Gobiidae</taxon>
        <taxon>Gobionellinae</taxon>
        <taxon>Mugilogobius</taxon>
    </lineage>
</organism>
<dbReference type="EMBL" id="JBBPFD010000213">
    <property type="protein sequence ID" value="KAK7879693.1"/>
    <property type="molecule type" value="Genomic_DNA"/>
</dbReference>
<evidence type="ECO:0000313" key="4">
    <source>
        <dbReference type="Proteomes" id="UP001460270"/>
    </source>
</evidence>
<accession>A0AAW0MMF4</accession>
<dbReference type="Proteomes" id="UP001460270">
    <property type="component" value="Unassembled WGS sequence"/>
</dbReference>
<dbReference type="GO" id="GO:0008131">
    <property type="term" value="F:primary methylamine oxidase activity"/>
    <property type="evidence" value="ECO:0007669"/>
    <property type="project" value="InterPro"/>
</dbReference>
<dbReference type="InterPro" id="IPR016182">
    <property type="entry name" value="Cu_amine_oxidase_N-reg"/>
</dbReference>
<comment type="caution">
    <text evidence="3">The sequence shown here is derived from an EMBL/GenBank/DDBJ whole genome shotgun (WGS) entry which is preliminary data.</text>
</comment>
<sequence>MPWMTVALQGSSFAFSCLLWRHSQYCEGPEDSKNTAMVLEVAVPATDSVEVEEVQEYLLRQKDLNISTRQSTRPDHNFLFLIDLHRPTKPEVLKHQDAHGPAPQRGHSSGLLWGQSSHQDVTLERYGKELPLSAWNVTIGECMLMFQFLEVKVFLPLSRFLHESFRVDAQKKLNAFEQMPRGIWTGEHKTWISLWVLRSS</sequence>
<feature type="chain" id="PRO_5043878040" description="Copper amine oxidase N2-terminal domain-containing protein" evidence="1">
    <location>
        <begin position="17"/>
        <end position="200"/>
    </location>
</feature>
<dbReference type="AlphaFoldDB" id="A0AAW0MMF4"/>
<keyword evidence="4" id="KW-1185">Reference proteome</keyword>
<evidence type="ECO:0000256" key="1">
    <source>
        <dbReference type="SAM" id="SignalP"/>
    </source>
</evidence>
<dbReference type="InterPro" id="IPR015800">
    <property type="entry name" value="Cu_amine_oxidase_N2"/>
</dbReference>
<gene>
    <name evidence="3" type="ORF">WMY93_033594</name>
</gene>
<dbReference type="Gene3D" id="3.10.450.40">
    <property type="match status" value="1"/>
</dbReference>
<proteinExistence type="predicted"/>
<name>A0AAW0MMF4_9GOBI</name>
<dbReference type="GO" id="GO:0048038">
    <property type="term" value="F:quinone binding"/>
    <property type="evidence" value="ECO:0007669"/>
    <property type="project" value="InterPro"/>
</dbReference>
<dbReference type="SUPFAM" id="SSF54416">
    <property type="entry name" value="Amine oxidase N-terminal region"/>
    <property type="match status" value="1"/>
</dbReference>
<evidence type="ECO:0000259" key="2">
    <source>
        <dbReference type="Pfam" id="PF02727"/>
    </source>
</evidence>
<keyword evidence="1" id="KW-0732">Signal</keyword>